<feature type="compositionally biased region" description="Basic and acidic residues" evidence="1">
    <location>
        <begin position="148"/>
        <end position="163"/>
    </location>
</feature>
<feature type="region of interest" description="Disordered" evidence="1">
    <location>
        <begin position="141"/>
        <end position="172"/>
    </location>
</feature>
<proteinExistence type="predicted"/>
<evidence type="ECO:0000313" key="3">
    <source>
        <dbReference type="Proteomes" id="UP000278807"/>
    </source>
</evidence>
<accession>A0A0R3T5M1</accession>
<dbReference type="OrthoDB" id="10601506at2759"/>
<evidence type="ECO:0000313" key="2">
    <source>
        <dbReference type="EMBL" id="VDN98217.1"/>
    </source>
</evidence>
<feature type="region of interest" description="Disordered" evidence="1">
    <location>
        <begin position="449"/>
        <end position="471"/>
    </location>
</feature>
<feature type="region of interest" description="Disordered" evidence="1">
    <location>
        <begin position="48"/>
        <end position="101"/>
    </location>
</feature>
<dbReference type="Proteomes" id="UP000278807">
    <property type="component" value="Unassembled WGS sequence"/>
</dbReference>
<dbReference type="WBParaSite" id="HNAJ_0000235901-mRNA-1">
    <property type="protein sequence ID" value="HNAJ_0000235901-mRNA-1"/>
    <property type="gene ID" value="HNAJ_0000235901"/>
</dbReference>
<gene>
    <name evidence="2" type="ORF">HNAJ_LOCUS2358</name>
</gene>
<sequence>MNTTYSELGIQDTDNVIFYPAPNFMQPTAGHIKERVGEVRSPPISRTYQNEQRNIPEKRFNNSEYPRQYQEQSSGGRFSYKPRTTSKNFVPSTEGATPSRNYSFSNGTNELFTSSASFNHVNQNSGYLIQPRGSIRETSLRIDSGQDGPREWSRREESIRETGESQMSHTSDLQGEGRFVISPAPPSLSAQSAPLNGFSPLPPFPAPNTPSAASVFRVTRKPTMVTRNGDSEVVTTEEMKKEDDTSETIIQRRTIRRRRVPSSRLNSRNGDMMEEIQRSTSYNMQRRMENSASCALGKPPASVRAGIGQSAPRSTMSSRNNSGIFKNSYSRMICYAAIFVLLLRASFKRAPPRTLSQTNIHQYTNSLRNQWSSENNIRGGSYLKPTPIRGTYSAHQENLRRKNELNQHSEHHRTSRRVSETGYGEICQEIVSLLPIGRGIQDLESGSNAATLPRAGSQTAANTTLSPRTQAREVRLRNQDISSHIPLRSPLSPSYRRRSILGFLQPRGSS</sequence>
<feature type="region of interest" description="Disordered" evidence="1">
    <location>
        <begin position="286"/>
        <end position="321"/>
    </location>
</feature>
<dbReference type="AlphaFoldDB" id="A0A0R3T5M1"/>
<dbReference type="STRING" id="102285.A0A0R3T5M1"/>
<keyword evidence="3" id="KW-1185">Reference proteome</keyword>
<evidence type="ECO:0000256" key="1">
    <source>
        <dbReference type="SAM" id="MobiDB-lite"/>
    </source>
</evidence>
<feature type="compositionally biased region" description="Polar residues" evidence="1">
    <location>
        <begin position="449"/>
        <end position="469"/>
    </location>
</feature>
<protein>
    <submittedName>
        <fullName evidence="4">Protein kinase domain-containing protein</fullName>
    </submittedName>
</protein>
<evidence type="ECO:0000313" key="4">
    <source>
        <dbReference type="WBParaSite" id="HNAJ_0000235901-mRNA-1"/>
    </source>
</evidence>
<organism evidence="4">
    <name type="scientific">Rodentolepis nana</name>
    <name type="common">Dwarf tapeworm</name>
    <name type="synonym">Hymenolepis nana</name>
    <dbReference type="NCBI Taxonomy" id="102285"/>
    <lineage>
        <taxon>Eukaryota</taxon>
        <taxon>Metazoa</taxon>
        <taxon>Spiralia</taxon>
        <taxon>Lophotrochozoa</taxon>
        <taxon>Platyhelminthes</taxon>
        <taxon>Cestoda</taxon>
        <taxon>Eucestoda</taxon>
        <taxon>Cyclophyllidea</taxon>
        <taxon>Hymenolepididae</taxon>
        <taxon>Rodentolepis</taxon>
    </lineage>
</organism>
<reference evidence="4" key="1">
    <citation type="submission" date="2017-02" db="UniProtKB">
        <authorList>
            <consortium name="WormBaseParasite"/>
        </authorList>
    </citation>
    <scope>IDENTIFICATION</scope>
</reference>
<feature type="compositionally biased region" description="Polar residues" evidence="1">
    <location>
        <begin position="311"/>
        <end position="321"/>
    </location>
</feature>
<feature type="compositionally biased region" description="Polar residues" evidence="1">
    <location>
        <begin position="62"/>
        <end position="101"/>
    </location>
</feature>
<name>A0A0R3T5M1_RODNA</name>
<dbReference type="EMBL" id="UZAE01001137">
    <property type="protein sequence ID" value="VDN98217.1"/>
    <property type="molecule type" value="Genomic_DNA"/>
</dbReference>
<reference evidence="2 3" key="2">
    <citation type="submission" date="2018-11" db="EMBL/GenBank/DDBJ databases">
        <authorList>
            <consortium name="Pathogen Informatics"/>
        </authorList>
    </citation>
    <scope>NUCLEOTIDE SEQUENCE [LARGE SCALE GENOMIC DNA]</scope>
</reference>